<keyword evidence="1" id="KW-0863">Zinc-finger</keyword>
<evidence type="ECO:0000256" key="1">
    <source>
        <dbReference type="PROSITE-ProRule" id="PRU00325"/>
    </source>
</evidence>
<dbReference type="InterPro" id="IPR007527">
    <property type="entry name" value="Znf_SWIM"/>
</dbReference>
<accession>A0AAV6TJ36</accession>
<keyword evidence="1" id="KW-0862">Zinc</keyword>
<dbReference type="InterPro" id="IPR052579">
    <property type="entry name" value="Zinc_finger_SWIM"/>
</dbReference>
<feature type="domain" description="SWIM-type" evidence="2">
    <location>
        <begin position="501"/>
        <end position="539"/>
    </location>
</feature>
<keyword evidence="4" id="KW-1185">Reference proteome</keyword>
<dbReference type="PROSITE" id="PS50966">
    <property type="entry name" value="ZF_SWIM"/>
    <property type="match status" value="1"/>
</dbReference>
<organism evidence="3 4">
    <name type="scientific">Oedothorax gibbosus</name>
    <dbReference type="NCBI Taxonomy" id="931172"/>
    <lineage>
        <taxon>Eukaryota</taxon>
        <taxon>Metazoa</taxon>
        <taxon>Ecdysozoa</taxon>
        <taxon>Arthropoda</taxon>
        <taxon>Chelicerata</taxon>
        <taxon>Arachnida</taxon>
        <taxon>Araneae</taxon>
        <taxon>Araneomorphae</taxon>
        <taxon>Entelegynae</taxon>
        <taxon>Araneoidea</taxon>
        <taxon>Linyphiidae</taxon>
        <taxon>Erigoninae</taxon>
        <taxon>Oedothorax</taxon>
    </lineage>
</organism>
<dbReference type="Proteomes" id="UP000827092">
    <property type="component" value="Unassembled WGS sequence"/>
</dbReference>
<dbReference type="Pfam" id="PF21599">
    <property type="entry name" value="ZSWIM3_N"/>
    <property type="match status" value="1"/>
</dbReference>
<comment type="caution">
    <text evidence="3">The sequence shown here is derived from an EMBL/GenBank/DDBJ whole genome shotgun (WGS) entry which is preliminary data.</text>
</comment>
<dbReference type="PANTHER" id="PTHR31569:SF4">
    <property type="entry name" value="SWIM-TYPE DOMAIN-CONTAINING PROTEIN"/>
    <property type="match status" value="1"/>
</dbReference>
<reference evidence="3 4" key="1">
    <citation type="journal article" date="2022" name="Nat. Ecol. Evol.">
        <title>A masculinizing supergene underlies an exaggerated male reproductive morph in a spider.</title>
        <authorList>
            <person name="Hendrickx F."/>
            <person name="De Corte Z."/>
            <person name="Sonet G."/>
            <person name="Van Belleghem S.M."/>
            <person name="Kostlbacher S."/>
            <person name="Vangestel C."/>
        </authorList>
    </citation>
    <scope>NUCLEOTIDE SEQUENCE [LARGE SCALE GENOMIC DNA]</scope>
    <source>
        <strain evidence="3">W744_W776</strain>
    </source>
</reference>
<evidence type="ECO:0000313" key="4">
    <source>
        <dbReference type="Proteomes" id="UP000827092"/>
    </source>
</evidence>
<dbReference type="AlphaFoldDB" id="A0AAV6TJ36"/>
<dbReference type="InterPro" id="IPR048325">
    <property type="entry name" value="ZSWIM3_N"/>
</dbReference>
<proteinExistence type="predicted"/>
<gene>
    <name evidence="3" type="ORF">JTE90_004910</name>
</gene>
<name>A0AAV6TJ36_9ARAC</name>
<dbReference type="EMBL" id="JAFNEN010003373">
    <property type="protein sequence ID" value="KAG8171930.1"/>
    <property type="molecule type" value="Genomic_DNA"/>
</dbReference>
<evidence type="ECO:0000313" key="3">
    <source>
        <dbReference type="EMBL" id="KAG8171930.1"/>
    </source>
</evidence>
<keyword evidence="1" id="KW-0479">Metal-binding</keyword>
<dbReference type="PANTHER" id="PTHR31569">
    <property type="entry name" value="SWIM-TYPE DOMAIN-CONTAINING PROTEIN"/>
    <property type="match status" value="1"/>
</dbReference>
<protein>
    <recommendedName>
        <fullName evidence="2">SWIM-type domain-containing protein</fullName>
    </recommendedName>
</protein>
<evidence type="ECO:0000259" key="2">
    <source>
        <dbReference type="PROSITE" id="PS50966"/>
    </source>
</evidence>
<dbReference type="GO" id="GO:0008270">
    <property type="term" value="F:zinc ion binding"/>
    <property type="evidence" value="ECO:0007669"/>
    <property type="project" value="UniProtKB-KW"/>
</dbReference>
<sequence length="864" mass="99110">MESMRVGARFSSYEDLENSVRKFGKINHTCFWKSTAKTVQSMVGKVKNLDSVSTHLKYYRIQYSCTLGGRVFKKKTIDGSRKTKTFKQSCPAMISVLLSADRKCLEVKKINMDHNHAVSEELFRSMPQERKLPPEYKERVCKLMDLQVNKKLLKDEILKETGKDITLRDISNIVARSKNISETFDQILDVLQNVHNCSVSVLQESNVLQGIFFQDPDMMRMYGNFPELLFFDGTYKLLNNKFTCYIFLVQDGNGSSEIVGVGLLALEDKSSLSWLVNSFKEKNDSWPKTRVVLTDKDLTERLIFKDLFPHSNLEICLFHTMRTFKREITPEKMGASKELCDSIKEHLSKLAYSQTEEAYMSVYNEFIKIAPPSVLKYFNTNWHEIRKEWTYMACFNGNFLNMTNNRLECINGKIKSVVSKFSSFDSFIAWFFSYIRSMRSERDHEASKSILKVSTSVFPPDSAENLYQNLLLPYPFSQLLKQLDKSRNPKVTHENDLGNFSYSYLEKEYALSPVSCQCLWFKSMRMPCQHILSVRRKLGIEVFDPELCDQRWIRSNYMAVHRAFADHNTEQPHFDISTKVSVPKTCTERYKRLMPLVQKIADVASGFTGADFMEKEETLRQILRLWEQGQRVCVVSDQPVEESSVIIDHAYIATSNSIQSSVPCESVPESMQPEEEPVIQEPGVIIDHAYIATSNSIQSSVPCESVPKSMQPEEEPVAGTSNMQSAMSCVPDVQAKMPTGILLPRPVKRKGRPAGHSTTVIGLKRKRSCRPLPFTHKPQVERQALMIRWFVTETVASKALKNGQLIEEEDVEVDPAKIPSSCLENFINLDDIRQFFTDDGWTSVLSMWSKLNRMLPHGHVAHVH</sequence>
<dbReference type="InterPro" id="IPR048324">
    <property type="entry name" value="ZSWIM1-3_RNaseH-like"/>
</dbReference>
<dbReference type="Pfam" id="PF21056">
    <property type="entry name" value="ZSWIM1-3_RNaseH-like"/>
    <property type="match status" value="1"/>
</dbReference>